<protein>
    <submittedName>
        <fullName evidence="1">Uncharacterized protein</fullName>
    </submittedName>
</protein>
<dbReference type="EMBL" id="UINC01011858">
    <property type="protein sequence ID" value="SVA52074.1"/>
    <property type="molecule type" value="Genomic_DNA"/>
</dbReference>
<dbReference type="GO" id="GO:0005829">
    <property type="term" value="C:cytosol"/>
    <property type="evidence" value="ECO:0007669"/>
    <property type="project" value="TreeGrafter"/>
</dbReference>
<dbReference type="PANTHER" id="PTHR30283">
    <property type="entry name" value="PEROXIDE STRESS RESPONSE PROTEIN YAAA"/>
    <property type="match status" value="1"/>
</dbReference>
<dbReference type="Pfam" id="PF03883">
    <property type="entry name" value="H2O2_YaaD"/>
    <property type="match status" value="1"/>
</dbReference>
<organism evidence="1">
    <name type="scientific">marine metagenome</name>
    <dbReference type="NCBI Taxonomy" id="408172"/>
    <lineage>
        <taxon>unclassified sequences</taxon>
        <taxon>metagenomes</taxon>
        <taxon>ecological metagenomes</taxon>
    </lineage>
</organism>
<dbReference type="HAMAP" id="MF_00652">
    <property type="entry name" value="UPF0246"/>
    <property type="match status" value="1"/>
</dbReference>
<proteinExistence type="inferred from homology"/>
<dbReference type="InterPro" id="IPR005583">
    <property type="entry name" value="YaaA"/>
</dbReference>
<name>A0A381WHU2_9ZZZZ</name>
<gene>
    <name evidence="1" type="ORF">METZ01_LOCUS104928</name>
</gene>
<evidence type="ECO:0000313" key="1">
    <source>
        <dbReference type="EMBL" id="SVA52074.1"/>
    </source>
</evidence>
<dbReference type="PANTHER" id="PTHR30283:SF4">
    <property type="entry name" value="PEROXIDE STRESS RESISTANCE PROTEIN YAAA"/>
    <property type="match status" value="1"/>
</dbReference>
<dbReference type="GO" id="GO:0033194">
    <property type="term" value="P:response to hydroperoxide"/>
    <property type="evidence" value="ECO:0007669"/>
    <property type="project" value="TreeGrafter"/>
</dbReference>
<accession>A0A381WHU2</accession>
<dbReference type="AlphaFoldDB" id="A0A381WHU2"/>
<reference evidence="1" key="1">
    <citation type="submission" date="2018-05" db="EMBL/GenBank/DDBJ databases">
        <authorList>
            <person name="Lanie J.A."/>
            <person name="Ng W.-L."/>
            <person name="Kazmierczak K.M."/>
            <person name="Andrzejewski T.M."/>
            <person name="Davidsen T.M."/>
            <person name="Wayne K.J."/>
            <person name="Tettelin H."/>
            <person name="Glass J.I."/>
            <person name="Rusch D."/>
            <person name="Podicherti R."/>
            <person name="Tsui H.-C.T."/>
            <person name="Winkler M.E."/>
        </authorList>
    </citation>
    <scope>NUCLEOTIDE SEQUENCE</scope>
</reference>
<sequence length="255" mass="28689">MLTVISPAKTLDFDAPSATSKSSLPAFPKQAKELISIMRTKSAKDLSSLMGISPKLAELNVERYQDFKPRSQHGKQAILAFKGDVYIGLDVEDYTERDFTFAQKNLRILSGLYGVLKPLDLIQPYRLEMGTKLSNARGVNLYDFWNDRIGKALTNELAGHRNKSLINLASNEYFKAVQADKLGGPIITPVFKDYSNGSYRVLSFFAKKARGAMASFIVQNRINKPDDLKAFNEDGYMFNESFSSEEQWVFTRKGL</sequence>
<dbReference type="NCBIfam" id="NF002542">
    <property type="entry name" value="PRK02101.1-3"/>
    <property type="match status" value="1"/>
</dbReference>